<evidence type="ECO:0000256" key="1">
    <source>
        <dbReference type="SAM" id="MobiDB-lite"/>
    </source>
</evidence>
<name>A0A8S9A4P8_SORMA</name>
<feature type="compositionally biased region" description="Pro residues" evidence="1">
    <location>
        <begin position="168"/>
        <end position="179"/>
    </location>
</feature>
<dbReference type="PANTHER" id="PTHR38788">
    <property type="entry name" value="CLR5 DOMAIN-CONTAINING PROTEIN"/>
    <property type="match status" value="1"/>
</dbReference>
<gene>
    <name evidence="3" type="ORF">SMACR_03573</name>
</gene>
<dbReference type="Proteomes" id="UP000433876">
    <property type="component" value="Unassembled WGS sequence"/>
</dbReference>
<dbReference type="AlphaFoldDB" id="A0A8S9A4P8"/>
<proteinExistence type="predicted"/>
<protein>
    <recommendedName>
        <fullName evidence="2">Clr5 domain-containing protein</fullName>
    </recommendedName>
</protein>
<sequence>MSWPAAASSSPDLARRLPDPNACAMISSGAIHSKEEWEMWKKTITHLYLSEKRKLRDVREVMIQKHGFRATIHQYKIRLQQWGLEKNNKESDMRFMSTKAAQRAAQGKKSAFRVRGREISQAELDRYWHRKHHGHQKASSPGGGEDIDLSNMPDEIECYTPVSSRPSSPSPPGLDPPQPLEVIPRDPVAAAAELVAIHRDPPAAPNQPVGTPIGTPVNIATPPALAAPISPPNTELASPTSVKPIKSRRPSSPPEILLLRQQQRRKPPVVKNEDDDSPESSPDNWRRKRKLTDLHPLTPPGHLLSVQTVVTGTRDFYVRFVHSQVDESDVVQQPPHWNLRRFYELALSVSAQLSLPQWNDKRDSIVTLYNDTLDQIRPILTPDPNPLLLTCIFQVCCRFWQDGKALALHYLLSYIRHEVGQLHGQSHPLYAVCDSLLRSPEVLSDLVVTSLRWAVNGLAERLGEEHPQTLAAARGLYSALYAQGDLAAAKQYMVAAAALEEKAHPEDTYGRLDSLVRVIHCELGMNDITSALENLKIFESTLDSLSGAADWRMRLCYLRAKGEALRQQGDPKAIEVLEESLKLARESSPLQNGWWAVVSGEKHLAYAKRSAGSMGRVVPYPLPC</sequence>
<evidence type="ECO:0000313" key="3">
    <source>
        <dbReference type="EMBL" id="KAA8636140.1"/>
    </source>
</evidence>
<accession>A0A8S9A4P8</accession>
<reference evidence="3 4" key="1">
    <citation type="submission" date="2017-07" db="EMBL/GenBank/DDBJ databases">
        <title>Genome sequence of the Sordaria macrospora wild type strain R19027.</title>
        <authorList>
            <person name="Nowrousian M."/>
            <person name="Teichert I."/>
            <person name="Kueck U."/>
        </authorList>
    </citation>
    <scope>NUCLEOTIDE SEQUENCE [LARGE SCALE GENOMIC DNA]</scope>
    <source>
        <strain evidence="3 4">R19027</strain>
        <tissue evidence="3">Mycelium</tissue>
    </source>
</reference>
<evidence type="ECO:0000313" key="4">
    <source>
        <dbReference type="Proteomes" id="UP000433876"/>
    </source>
</evidence>
<organism evidence="3 4">
    <name type="scientific">Sordaria macrospora</name>
    <dbReference type="NCBI Taxonomy" id="5147"/>
    <lineage>
        <taxon>Eukaryota</taxon>
        <taxon>Fungi</taxon>
        <taxon>Dikarya</taxon>
        <taxon>Ascomycota</taxon>
        <taxon>Pezizomycotina</taxon>
        <taxon>Sordariomycetes</taxon>
        <taxon>Sordariomycetidae</taxon>
        <taxon>Sordariales</taxon>
        <taxon>Sordariaceae</taxon>
        <taxon>Sordaria</taxon>
    </lineage>
</organism>
<feature type="compositionally biased region" description="Polar residues" evidence="1">
    <location>
        <begin position="232"/>
        <end position="241"/>
    </location>
</feature>
<feature type="domain" description="Clr5" evidence="2">
    <location>
        <begin position="33"/>
        <end position="86"/>
    </location>
</feature>
<dbReference type="PANTHER" id="PTHR38788:SF3">
    <property type="entry name" value="CLR5 DOMAIN-CONTAINING PROTEIN"/>
    <property type="match status" value="1"/>
</dbReference>
<dbReference type="Pfam" id="PF14420">
    <property type="entry name" value="Clr5"/>
    <property type="match status" value="1"/>
</dbReference>
<dbReference type="Gene3D" id="1.25.40.10">
    <property type="entry name" value="Tetratricopeptide repeat domain"/>
    <property type="match status" value="1"/>
</dbReference>
<dbReference type="InterPro" id="IPR025676">
    <property type="entry name" value="Clr5_dom"/>
</dbReference>
<evidence type="ECO:0000259" key="2">
    <source>
        <dbReference type="Pfam" id="PF14420"/>
    </source>
</evidence>
<dbReference type="InterPro" id="IPR011990">
    <property type="entry name" value="TPR-like_helical_dom_sf"/>
</dbReference>
<dbReference type="VEuPathDB" id="FungiDB:SMAC_03573"/>
<dbReference type="EMBL" id="NMPR01000006">
    <property type="protein sequence ID" value="KAA8636140.1"/>
    <property type="molecule type" value="Genomic_DNA"/>
</dbReference>
<feature type="region of interest" description="Disordered" evidence="1">
    <location>
        <begin position="127"/>
        <end position="182"/>
    </location>
</feature>
<comment type="caution">
    <text evidence="3">The sequence shown here is derived from an EMBL/GenBank/DDBJ whole genome shotgun (WGS) entry which is preliminary data.</text>
</comment>
<feature type="region of interest" description="Disordered" evidence="1">
    <location>
        <begin position="224"/>
        <end position="287"/>
    </location>
</feature>